<dbReference type="EMBL" id="CAMAPE010000017">
    <property type="protein sequence ID" value="CAH9084607.1"/>
    <property type="molecule type" value="Genomic_DNA"/>
</dbReference>
<accession>A0A9P0Z0Y0</accession>
<dbReference type="Proteomes" id="UP001152484">
    <property type="component" value="Unassembled WGS sequence"/>
</dbReference>
<sequence length="248" mass="28324">MSEKLGANNLNYDHRRRFGSITMSSELNKLGRFLKITKHKGISILIPMGHHNSSLSEFMMIFSNFVGLSNLGQEDPSIMSYRNIPDIEDFTSISKSLFNLDILATCPNSHRTVATEEDIYGSKEHALEQSQTIFNSPEMNKDNRKEYSSHPMVTRSQSRSHKIDNFTEGLITRSQSKTPQDDEDYYIYPAYSSYDSPQKLITGLERYKSAHPDAKSYPPYLQRAIHFHLKYNPRLSTNVGVPTTSVIC</sequence>
<name>A0A9P0Z0Y0_CUSEU</name>
<reference evidence="1" key="1">
    <citation type="submission" date="2022-07" db="EMBL/GenBank/DDBJ databases">
        <authorList>
            <person name="Macas J."/>
            <person name="Novak P."/>
            <person name="Neumann P."/>
        </authorList>
    </citation>
    <scope>NUCLEOTIDE SEQUENCE</scope>
</reference>
<dbReference type="AlphaFoldDB" id="A0A9P0Z0Y0"/>
<evidence type="ECO:0000313" key="2">
    <source>
        <dbReference type="Proteomes" id="UP001152484"/>
    </source>
</evidence>
<evidence type="ECO:0000313" key="1">
    <source>
        <dbReference type="EMBL" id="CAH9084607.1"/>
    </source>
</evidence>
<comment type="caution">
    <text evidence="1">The sequence shown here is derived from an EMBL/GenBank/DDBJ whole genome shotgun (WGS) entry which is preliminary data.</text>
</comment>
<gene>
    <name evidence="1" type="ORF">CEURO_LOCUS9090</name>
</gene>
<protein>
    <submittedName>
        <fullName evidence="1">Uncharacterized protein</fullName>
    </submittedName>
</protein>
<keyword evidence="2" id="KW-1185">Reference proteome</keyword>
<organism evidence="1 2">
    <name type="scientific">Cuscuta europaea</name>
    <name type="common">European dodder</name>
    <dbReference type="NCBI Taxonomy" id="41803"/>
    <lineage>
        <taxon>Eukaryota</taxon>
        <taxon>Viridiplantae</taxon>
        <taxon>Streptophyta</taxon>
        <taxon>Embryophyta</taxon>
        <taxon>Tracheophyta</taxon>
        <taxon>Spermatophyta</taxon>
        <taxon>Magnoliopsida</taxon>
        <taxon>eudicotyledons</taxon>
        <taxon>Gunneridae</taxon>
        <taxon>Pentapetalae</taxon>
        <taxon>asterids</taxon>
        <taxon>lamiids</taxon>
        <taxon>Solanales</taxon>
        <taxon>Convolvulaceae</taxon>
        <taxon>Cuscuteae</taxon>
        <taxon>Cuscuta</taxon>
        <taxon>Cuscuta subgen. Cuscuta</taxon>
    </lineage>
</organism>
<proteinExistence type="predicted"/>